<feature type="transmembrane region" description="Helical" evidence="7">
    <location>
        <begin position="133"/>
        <end position="162"/>
    </location>
</feature>
<dbReference type="PANTHER" id="PTHR21624:SF1">
    <property type="entry name" value="ALKYLGLYCEROL MONOOXYGENASE"/>
    <property type="match status" value="1"/>
</dbReference>
<dbReference type="InterPro" id="IPR051689">
    <property type="entry name" value="Sterol_desaturase/TMEM195"/>
</dbReference>
<comment type="subcellular location">
    <subcellularLocation>
        <location evidence="1">Endomembrane system</location>
        <topology evidence="1">Multi-pass membrane protein</topology>
    </subcellularLocation>
</comment>
<proteinExistence type="predicted"/>
<feature type="transmembrane region" description="Helical" evidence="7">
    <location>
        <begin position="302"/>
        <end position="322"/>
    </location>
</feature>
<evidence type="ECO:0000256" key="4">
    <source>
        <dbReference type="ARBA" id="ARBA00023002"/>
    </source>
</evidence>
<dbReference type="GO" id="GO:0016020">
    <property type="term" value="C:membrane"/>
    <property type="evidence" value="ECO:0007669"/>
    <property type="project" value="GOC"/>
</dbReference>
<sequence length="413" mass="47652">MNYVALAIPFFLLLIVVELIVDQWRKTKTYSINDTVNSLHVGILSQVSGLSRKLLQFSAYALLFEHVAVFNLGTESAWVWVFAFVAYDFCYYWYHRMSHEINGLWAAHVVHHQSEEYNLSTALRQTSGGIVGFVFYLPLAVIGIDPVILISVGSLNLIYQFWVHTRHIDKMPNWYEAVFVTPSNHRVHHAQNPVYLDKNYGGVFILWDRFFNTYHPELKDEPVIFGVTKPLASWNPIWANLEVYWGLLLDSLRTKKWSDKLKVWYARTGWRPADVSDSHPYPKFDPYKLVKYDVESTWSQKLYVLFQHLSTLGFVLVILYQAPGKSAADIMTTLFVVAYGLFSLGMIQQHQRFSFVIEFIKLMIWGAFALYGPFVYPVSATIIALWCVASAVWLVISYKFVNKIIIKSTVSGN</sequence>
<keyword evidence="2 7" id="KW-0812">Transmembrane</keyword>
<feature type="domain" description="Fatty acid hydroxylase" evidence="8">
    <location>
        <begin position="80"/>
        <end position="213"/>
    </location>
</feature>
<evidence type="ECO:0000259" key="8">
    <source>
        <dbReference type="Pfam" id="PF04116"/>
    </source>
</evidence>
<dbReference type="Proteomes" id="UP000682739">
    <property type="component" value="Chromosome"/>
</dbReference>
<dbReference type="GO" id="GO:0012505">
    <property type="term" value="C:endomembrane system"/>
    <property type="evidence" value="ECO:0007669"/>
    <property type="project" value="UniProtKB-SubCell"/>
</dbReference>
<dbReference type="PANTHER" id="PTHR21624">
    <property type="entry name" value="STEROL DESATURASE-RELATED PROTEIN"/>
    <property type="match status" value="1"/>
</dbReference>
<evidence type="ECO:0000256" key="2">
    <source>
        <dbReference type="ARBA" id="ARBA00022692"/>
    </source>
</evidence>
<evidence type="ECO:0000256" key="5">
    <source>
        <dbReference type="ARBA" id="ARBA00023098"/>
    </source>
</evidence>
<keyword evidence="5" id="KW-0443">Lipid metabolism</keyword>
<feature type="transmembrane region" description="Helical" evidence="7">
    <location>
        <begin position="359"/>
        <end position="376"/>
    </location>
</feature>
<evidence type="ECO:0000256" key="6">
    <source>
        <dbReference type="ARBA" id="ARBA00023136"/>
    </source>
</evidence>
<keyword evidence="10" id="KW-1185">Reference proteome</keyword>
<accession>A0A975DD09</accession>
<dbReference type="GO" id="GO:0008610">
    <property type="term" value="P:lipid biosynthetic process"/>
    <property type="evidence" value="ECO:0007669"/>
    <property type="project" value="InterPro"/>
</dbReference>
<dbReference type="AlphaFoldDB" id="A0A975DD09"/>
<evidence type="ECO:0000313" key="9">
    <source>
        <dbReference type="EMBL" id="QTH64851.1"/>
    </source>
</evidence>
<protein>
    <submittedName>
        <fullName evidence="9">Sterol desaturase family protein</fullName>
    </submittedName>
</protein>
<organism evidence="9 10">
    <name type="scientific">Psychrosphaera ytuae</name>
    <dbReference type="NCBI Taxonomy" id="2820710"/>
    <lineage>
        <taxon>Bacteria</taxon>
        <taxon>Pseudomonadati</taxon>
        <taxon>Pseudomonadota</taxon>
        <taxon>Gammaproteobacteria</taxon>
        <taxon>Alteromonadales</taxon>
        <taxon>Pseudoalteromonadaceae</taxon>
        <taxon>Psychrosphaera</taxon>
    </lineage>
</organism>
<dbReference type="GO" id="GO:0005506">
    <property type="term" value="F:iron ion binding"/>
    <property type="evidence" value="ECO:0007669"/>
    <property type="project" value="InterPro"/>
</dbReference>
<dbReference type="EMBL" id="CP072110">
    <property type="protein sequence ID" value="QTH64851.1"/>
    <property type="molecule type" value="Genomic_DNA"/>
</dbReference>
<dbReference type="GO" id="GO:0006643">
    <property type="term" value="P:membrane lipid metabolic process"/>
    <property type="evidence" value="ECO:0007669"/>
    <property type="project" value="TreeGrafter"/>
</dbReference>
<evidence type="ECO:0000256" key="3">
    <source>
        <dbReference type="ARBA" id="ARBA00022989"/>
    </source>
</evidence>
<feature type="transmembrane region" description="Helical" evidence="7">
    <location>
        <begin position="382"/>
        <end position="401"/>
    </location>
</feature>
<evidence type="ECO:0000313" key="10">
    <source>
        <dbReference type="Proteomes" id="UP000682739"/>
    </source>
</evidence>
<keyword evidence="4" id="KW-0560">Oxidoreductase</keyword>
<evidence type="ECO:0000256" key="7">
    <source>
        <dbReference type="SAM" id="Phobius"/>
    </source>
</evidence>
<gene>
    <name evidence="9" type="ORF">J1N51_05185</name>
</gene>
<feature type="transmembrane region" description="Helical" evidence="7">
    <location>
        <begin position="328"/>
        <end position="347"/>
    </location>
</feature>
<keyword evidence="6 7" id="KW-0472">Membrane</keyword>
<reference evidence="9" key="1">
    <citation type="submission" date="2021-03" db="EMBL/GenBank/DDBJ databases">
        <title>Description of Psychrosphaera ytuae sp. nov. isolated from deep sea sediment of South China Sea.</title>
        <authorList>
            <person name="Zhang J."/>
            <person name="Xu X.-D."/>
        </authorList>
    </citation>
    <scope>NUCLEOTIDE SEQUENCE</scope>
    <source>
        <strain evidence="9">MTZ26</strain>
    </source>
</reference>
<dbReference type="Pfam" id="PF04116">
    <property type="entry name" value="FA_hydroxylase"/>
    <property type="match status" value="1"/>
</dbReference>
<evidence type="ECO:0000256" key="1">
    <source>
        <dbReference type="ARBA" id="ARBA00004127"/>
    </source>
</evidence>
<dbReference type="RefSeq" id="WP_208832905.1">
    <property type="nucleotide sequence ID" value="NZ_CP072110.1"/>
</dbReference>
<keyword evidence="3 7" id="KW-1133">Transmembrane helix</keyword>
<dbReference type="GO" id="GO:0050479">
    <property type="term" value="F:glyceryl-ether monooxygenase activity"/>
    <property type="evidence" value="ECO:0007669"/>
    <property type="project" value="TreeGrafter"/>
</dbReference>
<dbReference type="InterPro" id="IPR006694">
    <property type="entry name" value="Fatty_acid_hydroxylase"/>
</dbReference>
<dbReference type="KEGG" id="psym:J1N51_05185"/>
<name>A0A975DD09_9GAMM</name>